<dbReference type="InterPro" id="IPR006603">
    <property type="entry name" value="PQ-loop_rpt"/>
</dbReference>
<comment type="catalytic activity">
    <reaction evidence="12">
        <text>L-histidine(out) + L-arginine(in) = L-histidine(in) + L-arginine(out)</text>
        <dbReference type="Rhea" id="RHEA:71063"/>
        <dbReference type="ChEBI" id="CHEBI:32682"/>
        <dbReference type="ChEBI" id="CHEBI:57595"/>
    </reaction>
</comment>
<evidence type="ECO:0000256" key="13">
    <source>
        <dbReference type="SAM" id="Coils"/>
    </source>
</evidence>
<dbReference type="FunFam" id="1.20.1280.290:FF:000009">
    <property type="entry name" value="PQ loop repeat family protein"/>
    <property type="match status" value="1"/>
</dbReference>
<dbReference type="RefSeq" id="XP_067525866.1">
    <property type="nucleotide sequence ID" value="XM_067669765.1"/>
</dbReference>
<evidence type="ECO:0000313" key="15">
    <source>
        <dbReference type="EMBL" id="EIE90470.1"/>
    </source>
</evidence>
<dbReference type="GO" id="GO:0006493">
    <property type="term" value="P:protein O-linked glycosylation"/>
    <property type="evidence" value="ECO:0007669"/>
    <property type="project" value="TreeGrafter"/>
</dbReference>
<dbReference type="Gene3D" id="1.20.1280.290">
    <property type="match status" value="2"/>
</dbReference>
<comment type="similarity">
    <text evidence="3">Belongs to the MNN1/MNT family.</text>
</comment>
<dbReference type="Proteomes" id="UP000009138">
    <property type="component" value="Unassembled WGS sequence"/>
</dbReference>
<dbReference type="GeneID" id="93622146"/>
<evidence type="ECO:0000256" key="7">
    <source>
        <dbReference type="ARBA" id="ARBA00022968"/>
    </source>
</evidence>
<keyword evidence="6 14" id="KW-0812">Transmembrane</keyword>
<feature type="transmembrane region" description="Helical" evidence="14">
    <location>
        <begin position="77"/>
        <end position="97"/>
    </location>
</feature>
<sequence length="738" mass="86434">MQTLFGSCVQGYAEVFSFLLGYLSLFCWLCAQLPQMIENYKLQSADGLSLYLLYFWLAGDLANVISCILNQQMPFQIYLAFYYCMTDIVLLFQYFYYRKNSKSYLELKTDDDVGMNERMIVTPKYGSTDTSKRLVVLLIVFGFKAKNKTTSFSSFTVGQVLAWLCTSFYLSSRIPQIIKNYKRHSVEGLSLALFSFAVCGNHKMKPQLNGRFIRLISLVFVIFCLCFLFRYLLKLEERNSLLREQEEENNRLLLLKEKEEEQERRRRLEIEREQKRIKKILENRAVVEPEITLENTVDLIHHYYIGVPTPIEPWTGDTLQLIKSPFGQRFAADLFTVPENIPDFKILTSQQRIFKSLFQYLDPVIAEGVIDVTKDPDYKEVWSIYSKLENTLYPWIKPFWKNAFEINLTGSGKGIVMCVGNDQFKYAATAVQAIREVHQSDIPIEIFYINSYDLSQSKRDYFESFKNLKTVDISTRINNAYTQFGGWALKPYAMLASSFREVILMDADVYMFQKPESLFEDKGYQRTGALFFLDRTLFDNYEDGRRWLKSFLPTYSTYVEQSRWWKTTSAHEQESGIVVMDKRKVLLGLLSTCKMNDKNERDKVSYRHIHGDKETFWIGYEMMQTPYAFVRSVGAVLGGLGDAGAEGTVCGNQLHLDADNKPWWWNGGLLRDKNKWENRYLKFTHFAEGENWQFETSCIKNKDKIQELTEEEKRIGNRLIAMDKERRKKEEEMEEEDV</sequence>
<evidence type="ECO:0000256" key="8">
    <source>
        <dbReference type="ARBA" id="ARBA00022989"/>
    </source>
</evidence>
<dbReference type="SUPFAM" id="SSF53448">
    <property type="entry name" value="Nucleotide-diphospho-sugar transferases"/>
    <property type="match status" value="1"/>
</dbReference>
<keyword evidence="8 14" id="KW-1133">Transmembrane helix</keyword>
<dbReference type="SMART" id="SM00679">
    <property type="entry name" value="CTNS"/>
    <property type="match status" value="2"/>
</dbReference>
<evidence type="ECO:0000256" key="4">
    <source>
        <dbReference type="ARBA" id="ARBA00022676"/>
    </source>
</evidence>
<feature type="transmembrane region" description="Helical" evidence="14">
    <location>
        <begin position="51"/>
        <end position="71"/>
    </location>
</feature>
<keyword evidence="13" id="KW-0175">Coiled coil</keyword>
<dbReference type="GO" id="GO:0098852">
    <property type="term" value="C:lytic vacuole membrane"/>
    <property type="evidence" value="ECO:0007669"/>
    <property type="project" value="UniProtKB-ARBA"/>
</dbReference>
<dbReference type="GO" id="GO:0005794">
    <property type="term" value="C:Golgi apparatus"/>
    <property type="evidence" value="ECO:0007669"/>
    <property type="project" value="TreeGrafter"/>
</dbReference>
<evidence type="ECO:0000256" key="12">
    <source>
        <dbReference type="ARBA" id="ARBA00050768"/>
    </source>
</evidence>
<dbReference type="EMBL" id="CH476746">
    <property type="protein sequence ID" value="EIE90470.1"/>
    <property type="molecule type" value="Genomic_DNA"/>
</dbReference>
<keyword evidence="16" id="KW-1185">Reference proteome</keyword>
<name>I1CPU0_RHIO9</name>
<dbReference type="GO" id="GO:0015174">
    <property type="term" value="F:basic amino acid transmembrane transporter activity"/>
    <property type="evidence" value="ECO:0007669"/>
    <property type="project" value="UniProtKB-ARBA"/>
</dbReference>
<keyword evidence="10" id="KW-0325">Glycoprotein</keyword>
<evidence type="ECO:0000256" key="1">
    <source>
        <dbReference type="ARBA" id="ARBA00004141"/>
    </source>
</evidence>
<dbReference type="InParanoid" id="I1CPU0"/>
<keyword evidence="5" id="KW-0808">Transferase</keyword>
<feature type="transmembrane region" description="Helical" evidence="14">
    <location>
        <begin position="212"/>
        <end position="233"/>
    </location>
</feature>
<dbReference type="PANTHER" id="PTHR31392:SF1">
    <property type="entry name" value="ALPHA-1,3-MANNOSYLTRANSFERASE MNN1-RELATED"/>
    <property type="match status" value="1"/>
</dbReference>
<evidence type="ECO:0000256" key="11">
    <source>
        <dbReference type="ARBA" id="ARBA00038039"/>
    </source>
</evidence>
<feature type="coiled-coil region" evidence="13">
    <location>
        <begin position="235"/>
        <end position="278"/>
    </location>
</feature>
<dbReference type="PANTHER" id="PTHR31392">
    <property type="entry name" value="ALPHA-1,3-MANNOSYLTRANSFERASE MNN1-RELATED"/>
    <property type="match status" value="1"/>
</dbReference>
<evidence type="ECO:0000256" key="14">
    <source>
        <dbReference type="SAM" id="Phobius"/>
    </source>
</evidence>
<gene>
    <name evidence="15" type="ORF">RO3G_15181</name>
</gene>
<dbReference type="STRING" id="246409.I1CPU0"/>
<accession>I1CPU0</accession>
<dbReference type="Pfam" id="PF04193">
    <property type="entry name" value="PQ-loop"/>
    <property type="match status" value="2"/>
</dbReference>
<dbReference type="OMA" id="EVFYIRE"/>
<organism evidence="15 16">
    <name type="scientific">Rhizopus delemar (strain RA 99-880 / ATCC MYA-4621 / FGSC 9543 / NRRL 43880)</name>
    <name type="common">Mucormycosis agent</name>
    <name type="synonym">Rhizopus arrhizus var. delemar</name>
    <dbReference type="NCBI Taxonomy" id="246409"/>
    <lineage>
        <taxon>Eukaryota</taxon>
        <taxon>Fungi</taxon>
        <taxon>Fungi incertae sedis</taxon>
        <taxon>Mucoromycota</taxon>
        <taxon>Mucoromycotina</taxon>
        <taxon>Mucoromycetes</taxon>
        <taxon>Mucorales</taxon>
        <taxon>Mucorineae</taxon>
        <taxon>Rhizopodaceae</taxon>
        <taxon>Rhizopus</taxon>
    </lineage>
</organism>
<dbReference type="eggNOG" id="KOG2913">
    <property type="taxonomic scope" value="Eukaryota"/>
</dbReference>
<dbReference type="AlphaFoldDB" id="I1CPU0"/>
<feature type="transmembrane region" description="Helical" evidence="14">
    <location>
        <begin position="12"/>
        <end position="31"/>
    </location>
</feature>
<evidence type="ECO:0000256" key="9">
    <source>
        <dbReference type="ARBA" id="ARBA00023136"/>
    </source>
</evidence>
<evidence type="ECO:0000256" key="6">
    <source>
        <dbReference type="ARBA" id="ARBA00022692"/>
    </source>
</evidence>
<dbReference type="InterPro" id="IPR022751">
    <property type="entry name" value="Alpha_mannosyltransferase"/>
</dbReference>
<comment type="subcellular location">
    <subcellularLocation>
        <location evidence="1">Membrane</location>
        <topology evidence="1">Multi-pass membrane protein</topology>
    </subcellularLocation>
    <subcellularLocation>
        <location evidence="2">Membrane</location>
        <topology evidence="2">Single-pass type II membrane protein</topology>
    </subcellularLocation>
</comment>
<comment type="similarity">
    <text evidence="11">Belongs to the laat-1 family.</text>
</comment>
<evidence type="ECO:0000256" key="2">
    <source>
        <dbReference type="ARBA" id="ARBA00004606"/>
    </source>
</evidence>
<reference evidence="15 16" key="1">
    <citation type="journal article" date="2009" name="PLoS Genet.">
        <title>Genomic analysis of the basal lineage fungus Rhizopus oryzae reveals a whole-genome duplication.</title>
        <authorList>
            <person name="Ma L.-J."/>
            <person name="Ibrahim A.S."/>
            <person name="Skory C."/>
            <person name="Grabherr M.G."/>
            <person name="Burger G."/>
            <person name="Butler M."/>
            <person name="Elias M."/>
            <person name="Idnurm A."/>
            <person name="Lang B.F."/>
            <person name="Sone T."/>
            <person name="Abe A."/>
            <person name="Calvo S.E."/>
            <person name="Corrochano L.M."/>
            <person name="Engels R."/>
            <person name="Fu J."/>
            <person name="Hansberg W."/>
            <person name="Kim J.-M."/>
            <person name="Kodira C.D."/>
            <person name="Koehrsen M.J."/>
            <person name="Liu B."/>
            <person name="Miranda-Saavedra D."/>
            <person name="O'Leary S."/>
            <person name="Ortiz-Castellanos L."/>
            <person name="Poulter R."/>
            <person name="Rodriguez-Romero J."/>
            <person name="Ruiz-Herrera J."/>
            <person name="Shen Y.-Q."/>
            <person name="Zeng Q."/>
            <person name="Galagan J."/>
            <person name="Birren B.W."/>
            <person name="Cuomo C.A."/>
            <person name="Wickes B.L."/>
        </authorList>
    </citation>
    <scope>NUCLEOTIDE SEQUENCE [LARGE SCALE GENOMIC DNA]</scope>
    <source>
        <strain evidence="16">RA 99-880 / ATCC MYA-4621 / FGSC 9543 / NRRL 43880</strain>
    </source>
</reference>
<evidence type="ECO:0000313" key="16">
    <source>
        <dbReference type="Proteomes" id="UP000009138"/>
    </source>
</evidence>
<dbReference type="GO" id="GO:0034486">
    <property type="term" value="P:vacuolar transmembrane transport"/>
    <property type="evidence" value="ECO:0007669"/>
    <property type="project" value="UniProtKB-ARBA"/>
</dbReference>
<dbReference type="VEuPathDB" id="FungiDB:RO3G_15181"/>
<proteinExistence type="inferred from homology"/>
<dbReference type="InterPro" id="IPR029044">
    <property type="entry name" value="Nucleotide-diphossugar_trans"/>
</dbReference>
<dbReference type="Pfam" id="PF11051">
    <property type="entry name" value="Mannosyl_trans3"/>
    <property type="match status" value="1"/>
</dbReference>
<evidence type="ECO:0000256" key="3">
    <source>
        <dbReference type="ARBA" id="ARBA00009105"/>
    </source>
</evidence>
<keyword evidence="4" id="KW-0328">Glycosyltransferase</keyword>
<protein>
    <submittedName>
        <fullName evidence="15">Uncharacterized protein</fullName>
    </submittedName>
</protein>
<evidence type="ECO:0000256" key="10">
    <source>
        <dbReference type="ARBA" id="ARBA00023180"/>
    </source>
</evidence>
<dbReference type="OrthoDB" id="430354at2759"/>
<evidence type="ECO:0000256" key="5">
    <source>
        <dbReference type="ARBA" id="ARBA00022679"/>
    </source>
</evidence>
<dbReference type="GO" id="GO:0000033">
    <property type="term" value="F:alpha-1,3-mannosyltransferase activity"/>
    <property type="evidence" value="ECO:0007669"/>
    <property type="project" value="TreeGrafter"/>
</dbReference>
<keyword evidence="7" id="KW-0735">Signal-anchor</keyword>
<keyword evidence="9 14" id="KW-0472">Membrane</keyword>